<comment type="caution">
    <text evidence="2">The sequence shown here is derived from an EMBL/GenBank/DDBJ whole genome shotgun (WGS) entry which is preliminary data.</text>
</comment>
<feature type="signal peptide" evidence="1">
    <location>
        <begin position="1"/>
        <end position="19"/>
    </location>
</feature>
<organism evidence="2 3">
    <name type="scientific">Mariniflexile soesokkakense</name>
    <dbReference type="NCBI Taxonomy" id="1343160"/>
    <lineage>
        <taxon>Bacteria</taxon>
        <taxon>Pseudomonadati</taxon>
        <taxon>Bacteroidota</taxon>
        <taxon>Flavobacteriia</taxon>
        <taxon>Flavobacteriales</taxon>
        <taxon>Flavobacteriaceae</taxon>
        <taxon>Mariniflexile</taxon>
    </lineage>
</organism>
<name>A0ABV0ADC6_9FLAO</name>
<keyword evidence="3" id="KW-1185">Reference proteome</keyword>
<evidence type="ECO:0000313" key="3">
    <source>
        <dbReference type="Proteomes" id="UP001416393"/>
    </source>
</evidence>
<evidence type="ECO:0000313" key="2">
    <source>
        <dbReference type="EMBL" id="MEN3323905.1"/>
    </source>
</evidence>
<dbReference type="EMBL" id="JAZHYP010000003">
    <property type="protein sequence ID" value="MEN3323905.1"/>
    <property type="molecule type" value="Genomic_DNA"/>
</dbReference>
<evidence type="ECO:0000256" key="1">
    <source>
        <dbReference type="SAM" id="SignalP"/>
    </source>
</evidence>
<evidence type="ECO:0008006" key="4">
    <source>
        <dbReference type="Google" id="ProtNLM"/>
    </source>
</evidence>
<dbReference type="RefSeq" id="WP_346241696.1">
    <property type="nucleotide sequence ID" value="NZ_JAZHYP010000003.1"/>
</dbReference>
<gene>
    <name evidence="2" type="ORF">VP395_09210</name>
</gene>
<accession>A0ABV0ADC6</accession>
<reference evidence="2 3" key="1">
    <citation type="submission" date="2024-01" db="EMBL/GenBank/DDBJ databases">
        <title>Mariniflexile litorale sp. nov., isolated from the shallow sediments of the Sea of Japan.</title>
        <authorList>
            <person name="Romanenko L."/>
            <person name="Bystritskaya E."/>
            <person name="Isaeva M."/>
        </authorList>
    </citation>
    <scope>NUCLEOTIDE SEQUENCE [LARGE SCALE GENOMIC DNA]</scope>
    <source>
        <strain evidence="2 3">KCTC 32427</strain>
    </source>
</reference>
<sequence>MKKLLPFLFIICLLFMAFQCEDDEASTQEIEQQALNTSKKAIEDLAATSICNETFECKFIALGSKPCGGPWSYLVYSTSINTEKLEKMVESHNKKESDFNKKWGVFSDCAYASPPTSLNCENNTCIPIY</sequence>
<feature type="chain" id="PRO_5046592322" description="Lipoprotein" evidence="1">
    <location>
        <begin position="20"/>
        <end position="129"/>
    </location>
</feature>
<proteinExistence type="predicted"/>
<protein>
    <recommendedName>
        <fullName evidence="4">Lipoprotein</fullName>
    </recommendedName>
</protein>
<keyword evidence="1" id="KW-0732">Signal</keyword>
<dbReference type="Proteomes" id="UP001416393">
    <property type="component" value="Unassembled WGS sequence"/>
</dbReference>